<keyword evidence="4" id="KW-0547">Nucleotide-binding</keyword>
<feature type="domain" description="Protein kinase" evidence="9">
    <location>
        <begin position="65"/>
        <end position="442"/>
    </location>
</feature>
<comment type="caution">
    <text evidence="10">The sequence shown here is derived from an EMBL/GenBank/DDBJ whole genome shotgun (WGS) entry which is preliminary data.</text>
</comment>
<dbReference type="GO" id="GO:0000245">
    <property type="term" value="P:spliceosomal complex assembly"/>
    <property type="evidence" value="ECO:0007669"/>
    <property type="project" value="TreeGrafter"/>
</dbReference>
<dbReference type="GO" id="GO:0004674">
    <property type="term" value="F:protein serine/threonine kinase activity"/>
    <property type="evidence" value="ECO:0007669"/>
    <property type="project" value="UniProtKB-KW"/>
</dbReference>
<dbReference type="PROSITE" id="PS50011">
    <property type="entry name" value="PROTEIN_KINASE_DOM"/>
    <property type="match status" value="1"/>
</dbReference>
<dbReference type="PANTHER" id="PTHR47634:SF9">
    <property type="entry name" value="PROTEIN KINASE DOMAIN-CONTAINING PROTEIN-RELATED"/>
    <property type="match status" value="1"/>
</dbReference>
<dbReference type="GO" id="GO:0005524">
    <property type="term" value="F:ATP binding"/>
    <property type="evidence" value="ECO:0007669"/>
    <property type="project" value="UniProtKB-KW"/>
</dbReference>
<dbReference type="InterPro" id="IPR000719">
    <property type="entry name" value="Prot_kinase_dom"/>
</dbReference>
<dbReference type="EC" id="2.7.11.1" evidence="1"/>
<dbReference type="Proteomes" id="UP000812966">
    <property type="component" value="Unassembled WGS sequence"/>
</dbReference>
<dbReference type="SMART" id="SM00220">
    <property type="entry name" value="S_TKc"/>
    <property type="match status" value="1"/>
</dbReference>
<dbReference type="PROSITE" id="PS00108">
    <property type="entry name" value="PROTEIN_KINASE_ST"/>
    <property type="match status" value="1"/>
</dbReference>
<dbReference type="InterPro" id="IPR051334">
    <property type="entry name" value="SRPK"/>
</dbReference>
<dbReference type="AlphaFoldDB" id="A0A8K0JFX3"/>
<comment type="catalytic activity">
    <reaction evidence="8">
        <text>L-seryl-[protein] + ATP = O-phospho-L-seryl-[protein] + ADP + H(+)</text>
        <dbReference type="Rhea" id="RHEA:17989"/>
        <dbReference type="Rhea" id="RHEA-COMP:9863"/>
        <dbReference type="Rhea" id="RHEA-COMP:11604"/>
        <dbReference type="ChEBI" id="CHEBI:15378"/>
        <dbReference type="ChEBI" id="CHEBI:29999"/>
        <dbReference type="ChEBI" id="CHEBI:30616"/>
        <dbReference type="ChEBI" id="CHEBI:83421"/>
        <dbReference type="ChEBI" id="CHEBI:456216"/>
        <dbReference type="EC" id="2.7.11.1"/>
    </reaction>
</comment>
<evidence type="ECO:0000256" key="6">
    <source>
        <dbReference type="ARBA" id="ARBA00022840"/>
    </source>
</evidence>
<evidence type="ECO:0000256" key="4">
    <source>
        <dbReference type="ARBA" id="ARBA00022741"/>
    </source>
</evidence>
<dbReference type="Pfam" id="PF00069">
    <property type="entry name" value="Pkinase"/>
    <property type="match status" value="2"/>
</dbReference>
<evidence type="ECO:0000259" key="9">
    <source>
        <dbReference type="PROSITE" id="PS50011"/>
    </source>
</evidence>
<gene>
    <name evidence="10" type="ORF">FFLO_05942</name>
</gene>
<dbReference type="SUPFAM" id="SSF56112">
    <property type="entry name" value="Protein kinase-like (PK-like)"/>
    <property type="match status" value="1"/>
</dbReference>
<keyword evidence="2" id="KW-0723">Serine/threonine-protein kinase</keyword>
<keyword evidence="6" id="KW-0067">ATP-binding</keyword>
<dbReference type="OrthoDB" id="5979581at2759"/>
<name>A0A8K0JFX3_9TREE</name>
<organism evidence="10 11">
    <name type="scientific">Filobasidium floriforme</name>
    <dbReference type="NCBI Taxonomy" id="5210"/>
    <lineage>
        <taxon>Eukaryota</taxon>
        <taxon>Fungi</taxon>
        <taxon>Dikarya</taxon>
        <taxon>Basidiomycota</taxon>
        <taxon>Agaricomycotina</taxon>
        <taxon>Tremellomycetes</taxon>
        <taxon>Filobasidiales</taxon>
        <taxon>Filobasidiaceae</taxon>
        <taxon>Filobasidium</taxon>
    </lineage>
</organism>
<evidence type="ECO:0000256" key="2">
    <source>
        <dbReference type="ARBA" id="ARBA00022527"/>
    </source>
</evidence>
<dbReference type="EMBL" id="JABELV010000168">
    <property type="protein sequence ID" value="KAG7528773.1"/>
    <property type="molecule type" value="Genomic_DNA"/>
</dbReference>
<dbReference type="InterPro" id="IPR011009">
    <property type="entry name" value="Kinase-like_dom_sf"/>
</dbReference>
<evidence type="ECO:0000256" key="7">
    <source>
        <dbReference type="ARBA" id="ARBA00047899"/>
    </source>
</evidence>
<dbReference type="GO" id="GO:0050684">
    <property type="term" value="P:regulation of mRNA processing"/>
    <property type="evidence" value="ECO:0007669"/>
    <property type="project" value="TreeGrafter"/>
</dbReference>
<comment type="catalytic activity">
    <reaction evidence="7">
        <text>L-threonyl-[protein] + ATP = O-phospho-L-threonyl-[protein] + ADP + H(+)</text>
        <dbReference type="Rhea" id="RHEA:46608"/>
        <dbReference type="Rhea" id="RHEA-COMP:11060"/>
        <dbReference type="Rhea" id="RHEA-COMP:11605"/>
        <dbReference type="ChEBI" id="CHEBI:15378"/>
        <dbReference type="ChEBI" id="CHEBI:30013"/>
        <dbReference type="ChEBI" id="CHEBI:30616"/>
        <dbReference type="ChEBI" id="CHEBI:61977"/>
        <dbReference type="ChEBI" id="CHEBI:456216"/>
        <dbReference type="EC" id="2.7.11.1"/>
    </reaction>
</comment>
<dbReference type="InterPro" id="IPR008271">
    <property type="entry name" value="Ser/Thr_kinase_AS"/>
</dbReference>
<protein>
    <recommendedName>
        <fullName evidence="1">non-specific serine/threonine protein kinase</fullName>
        <ecNumber evidence="1">2.7.11.1</ecNumber>
    </recommendedName>
</protein>
<keyword evidence="5" id="KW-0418">Kinase</keyword>
<keyword evidence="11" id="KW-1185">Reference proteome</keyword>
<evidence type="ECO:0000313" key="10">
    <source>
        <dbReference type="EMBL" id="KAG7528773.1"/>
    </source>
</evidence>
<evidence type="ECO:0000256" key="1">
    <source>
        <dbReference type="ARBA" id="ARBA00012513"/>
    </source>
</evidence>
<dbReference type="Gene3D" id="1.10.510.10">
    <property type="entry name" value="Transferase(Phosphotransferase) domain 1"/>
    <property type="match status" value="1"/>
</dbReference>
<sequence length="446" mass="50389">MSQELETQDKADSVSNCGSYDYDAESYHGDYDYDANEEYEMPEESHPSYTQLRVSVGLLLKGERYTIVRKLGWGSYSIVWLAWDKKEARFVSIKILSTEGTGCIPEERGQELDHVRKIIKTLQEDPSSHGPHIVRCFDTFQHKAADGNEHLCIVMEPLSYSLDDLRIRFPGRMLPLASAKRFAKHILIALHHLHQDAQIVYGDLKPNNVLLRSPDIDRIIAQEMVRRPPVINVINGTPAPPGAITYKSQPLPPLGRDVKSEKDFDGCDAVLVDFGHGTSQRIDDHIDEENIQSTCFRAPEVVLGHPWSTAADIWSFACTIFEIATGGVLFEVSMGGQHPETGECWDADEHHLGSMVEVTGTTIPLEMKAKSRHWHESLDEQGNFLHFVSCGVASTLEECTRLYNEDMPTEDLLDFNRFLLRCFELRPDHRPTAAELLQDSWLNGDV</sequence>
<keyword evidence="3" id="KW-0808">Transferase</keyword>
<evidence type="ECO:0000256" key="3">
    <source>
        <dbReference type="ARBA" id="ARBA00022679"/>
    </source>
</evidence>
<proteinExistence type="predicted"/>
<evidence type="ECO:0000313" key="11">
    <source>
        <dbReference type="Proteomes" id="UP000812966"/>
    </source>
</evidence>
<accession>A0A8K0JFX3</accession>
<reference evidence="10" key="1">
    <citation type="submission" date="2020-04" db="EMBL/GenBank/DDBJ databases">
        <title>Analysis of mating type loci in Filobasidium floriforme.</title>
        <authorList>
            <person name="Nowrousian M."/>
        </authorList>
    </citation>
    <scope>NUCLEOTIDE SEQUENCE</scope>
    <source>
        <strain evidence="10">CBS 6242</strain>
    </source>
</reference>
<dbReference type="Gene3D" id="3.30.200.20">
    <property type="entry name" value="Phosphorylase Kinase, domain 1"/>
    <property type="match status" value="1"/>
</dbReference>
<evidence type="ECO:0000256" key="8">
    <source>
        <dbReference type="ARBA" id="ARBA00048679"/>
    </source>
</evidence>
<evidence type="ECO:0000256" key="5">
    <source>
        <dbReference type="ARBA" id="ARBA00022777"/>
    </source>
</evidence>
<dbReference type="PANTHER" id="PTHR47634">
    <property type="entry name" value="PROTEIN KINASE DOMAIN-CONTAINING PROTEIN-RELATED"/>
    <property type="match status" value="1"/>
</dbReference>